<organism evidence="1 2">
    <name type="scientific">Enterocloster clostridioformis</name>
    <dbReference type="NCBI Taxonomy" id="1531"/>
    <lineage>
        <taxon>Bacteria</taxon>
        <taxon>Bacillati</taxon>
        <taxon>Bacillota</taxon>
        <taxon>Clostridia</taxon>
        <taxon>Lachnospirales</taxon>
        <taxon>Lachnospiraceae</taxon>
        <taxon>Enterocloster</taxon>
    </lineage>
</organism>
<protein>
    <submittedName>
        <fullName evidence="1">AAA domain-containing protein</fullName>
    </submittedName>
</protein>
<dbReference type="EMBL" id="FOIO01000061">
    <property type="protein sequence ID" value="SEU11324.1"/>
    <property type="molecule type" value="Genomic_DNA"/>
</dbReference>
<dbReference type="SUPFAM" id="SSF52540">
    <property type="entry name" value="P-loop containing nucleoside triphosphate hydrolases"/>
    <property type="match status" value="1"/>
</dbReference>
<evidence type="ECO:0000313" key="1">
    <source>
        <dbReference type="EMBL" id="SEU11324.1"/>
    </source>
</evidence>
<dbReference type="Gene3D" id="3.40.50.300">
    <property type="entry name" value="P-loop containing nucleotide triphosphate hydrolases"/>
    <property type="match status" value="1"/>
</dbReference>
<evidence type="ECO:0000313" key="2">
    <source>
        <dbReference type="Proteomes" id="UP000182121"/>
    </source>
</evidence>
<dbReference type="RefSeq" id="WP_074664102.1">
    <property type="nucleotide sequence ID" value="NZ_FOIO01000061.1"/>
</dbReference>
<reference evidence="1 2" key="1">
    <citation type="submission" date="2016-10" db="EMBL/GenBank/DDBJ databases">
        <authorList>
            <person name="Varghese N."/>
            <person name="Submissions S."/>
        </authorList>
    </citation>
    <scope>NUCLEOTIDE SEQUENCE [LARGE SCALE GENOMIC DNA]</scope>
    <source>
        <strain evidence="1 2">NLAE-zl-C196</strain>
    </source>
</reference>
<proteinExistence type="predicted"/>
<dbReference type="InterPro" id="IPR027417">
    <property type="entry name" value="P-loop_NTPase"/>
</dbReference>
<dbReference type="AlphaFoldDB" id="A0A1I0JLY9"/>
<dbReference type="Pfam" id="PF13671">
    <property type="entry name" value="AAA_33"/>
    <property type="match status" value="1"/>
</dbReference>
<name>A0A1I0JLY9_9FIRM</name>
<dbReference type="Proteomes" id="UP000182121">
    <property type="component" value="Unassembled WGS sequence"/>
</dbReference>
<gene>
    <name evidence="1" type="ORF">SAMN05216521_106122</name>
</gene>
<comment type="caution">
    <text evidence="1">The sequence shown here is derived from an EMBL/GenBank/DDBJ whole genome shotgun (WGS) entry which is preliminary data.</text>
</comment>
<accession>A0A1I0JLY9</accession>
<sequence>MIIWIDGANGVGKSHVAAKLEELLSNRNAEYIESDLYWVELIQNNFLKALNGFDPYNNKYCLETIRTVLEEKFQKHNKMPIISMSLVDKRCQEELLDYFEKKNVPMVHIILEAEKETIISRIENDPIRDNNAQNQQKSKVDWQIQYLRMAYPSAIRINTEGKSLDEIANEIVTLL</sequence>